<protein>
    <submittedName>
        <fullName evidence="1">Uncharacterized protein</fullName>
    </submittedName>
</protein>
<proteinExistence type="predicted"/>
<reference evidence="1 2" key="1">
    <citation type="journal article" date="2022" name="Hortic Res">
        <title>A haplotype resolved chromosomal level avocado genome allows analysis of novel avocado genes.</title>
        <authorList>
            <person name="Nath O."/>
            <person name="Fletcher S.J."/>
            <person name="Hayward A."/>
            <person name="Shaw L.M."/>
            <person name="Masouleh A.K."/>
            <person name="Furtado A."/>
            <person name="Henry R.J."/>
            <person name="Mitter N."/>
        </authorList>
    </citation>
    <scope>NUCLEOTIDE SEQUENCE [LARGE SCALE GENOMIC DNA]</scope>
    <source>
        <strain evidence="2">cv. Hass</strain>
    </source>
</reference>
<gene>
    <name evidence="1" type="ORF">MRB53_003987</name>
</gene>
<organism evidence="1 2">
    <name type="scientific">Persea americana</name>
    <name type="common">Avocado</name>
    <dbReference type="NCBI Taxonomy" id="3435"/>
    <lineage>
        <taxon>Eukaryota</taxon>
        <taxon>Viridiplantae</taxon>
        <taxon>Streptophyta</taxon>
        <taxon>Embryophyta</taxon>
        <taxon>Tracheophyta</taxon>
        <taxon>Spermatophyta</taxon>
        <taxon>Magnoliopsida</taxon>
        <taxon>Magnoliidae</taxon>
        <taxon>Laurales</taxon>
        <taxon>Lauraceae</taxon>
        <taxon>Persea</taxon>
    </lineage>
</organism>
<name>A0ACC2MZA1_PERAE</name>
<keyword evidence="2" id="KW-1185">Reference proteome</keyword>
<evidence type="ECO:0000313" key="1">
    <source>
        <dbReference type="EMBL" id="KAJ8650964.1"/>
    </source>
</evidence>
<accession>A0ACC2MZA1</accession>
<evidence type="ECO:0000313" key="2">
    <source>
        <dbReference type="Proteomes" id="UP001234297"/>
    </source>
</evidence>
<sequence length="340" mass="38183">MASNKEKDDVSKNNPLYIHHSDSPTAVLVSPSLTGDNYSTWVRAMRMALRAKNKLGFVTGDISKPSSATQIPQWERCNDLVISWILRSIHTDLASSILYGNTAKDVWDDLARRFHQPNAPRLFQIKQQISSLRQDNLSISAYFTHLKALWDEQSSLTSLPACSCGTVKSASDLIQQDRVMQFLQGLHESFSAPRSHILLIEPFPSVHKVYALVSQEEKQRELYLSHLPSTEAAVLAVKKVSGFDTRVGPVMVATMASLVLLRIVVTAIVMDIQLRSATNFTGIPLATRENLHQIINILSIQESHQTHINTMPTTLLLQMLSFMLLLSKMLTPYFQLYPIE</sequence>
<comment type="caution">
    <text evidence="1">The sequence shown here is derived from an EMBL/GenBank/DDBJ whole genome shotgun (WGS) entry which is preliminary data.</text>
</comment>
<dbReference type="EMBL" id="CM056809">
    <property type="protein sequence ID" value="KAJ8650964.1"/>
    <property type="molecule type" value="Genomic_DNA"/>
</dbReference>
<dbReference type="Proteomes" id="UP001234297">
    <property type="component" value="Chromosome 1"/>
</dbReference>